<name>A0ABY6UC62_BIOOC</name>
<feature type="region of interest" description="Disordered" evidence="1">
    <location>
        <begin position="109"/>
        <end position="256"/>
    </location>
</feature>
<gene>
    <name evidence="2" type="ORF">CLO192961_LOCUS244106</name>
</gene>
<reference evidence="2 3" key="1">
    <citation type="submission" date="2019-06" db="EMBL/GenBank/DDBJ databases">
        <authorList>
            <person name="Broberg M."/>
        </authorList>
    </citation>
    <scope>NUCLEOTIDE SEQUENCE [LARGE SCALE GENOMIC DNA]</scope>
</reference>
<proteinExistence type="predicted"/>
<comment type="caution">
    <text evidence="2">The sequence shown here is derived from an EMBL/GenBank/DDBJ whole genome shotgun (WGS) entry which is preliminary data.</text>
</comment>
<feature type="compositionally biased region" description="Low complexity" evidence="1">
    <location>
        <begin position="237"/>
        <end position="247"/>
    </location>
</feature>
<evidence type="ECO:0000313" key="3">
    <source>
        <dbReference type="Proteomes" id="UP000766486"/>
    </source>
</evidence>
<evidence type="ECO:0000256" key="1">
    <source>
        <dbReference type="SAM" id="MobiDB-lite"/>
    </source>
</evidence>
<dbReference type="Proteomes" id="UP000766486">
    <property type="component" value="Unassembled WGS sequence"/>
</dbReference>
<accession>A0ABY6UC62</accession>
<dbReference type="EMBL" id="CABFNS010000791">
    <property type="protein sequence ID" value="VUC28702.1"/>
    <property type="molecule type" value="Genomic_DNA"/>
</dbReference>
<protein>
    <submittedName>
        <fullName evidence="2">Uncharacterized protein</fullName>
    </submittedName>
</protein>
<feature type="compositionally biased region" description="Acidic residues" evidence="1">
    <location>
        <begin position="121"/>
        <end position="134"/>
    </location>
</feature>
<evidence type="ECO:0000313" key="2">
    <source>
        <dbReference type="EMBL" id="VUC28702.1"/>
    </source>
</evidence>
<keyword evidence="3" id="KW-1185">Reference proteome</keyword>
<sequence>MDANWEMYDPGPFRKIPILPSFKTPERLPPVAFTGAGSDRLRIGSTEFFAKEDGTLRKGDGAVARCGPHYWEDIQVREPYRVASRRRLVTARCRFRKAQTYHSYNWQASSSEGFDSADTSSTEEETSGEEETSEGGELSEQSFGITSPAESWSSASNSSLQDSDSDSDSRSEVSASRAAETSSESSEQETQLDSPDGDTDSTRSSDSESTDTSDGSMHSDNGSRRIISNIEEDSDESISFCDSSSSEQQQRVGSSKLHFVLKGQFF</sequence>
<feature type="compositionally biased region" description="Low complexity" evidence="1">
    <location>
        <begin position="172"/>
        <end position="194"/>
    </location>
</feature>
<organism evidence="2 3">
    <name type="scientific">Bionectria ochroleuca</name>
    <name type="common">Gliocladium roseum</name>
    <dbReference type="NCBI Taxonomy" id="29856"/>
    <lineage>
        <taxon>Eukaryota</taxon>
        <taxon>Fungi</taxon>
        <taxon>Dikarya</taxon>
        <taxon>Ascomycota</taxon>
        <taxon>Pezizomycotina</taxon>
        <taxon>Sordariomycetes</taxon>
        <taxon>Hypocreomycetidae</taxon>
        <taxon>Hypocreales</taxon>
        <taxon>Bionectriaceae</taxon>
        <taxon>Clonostachys</taxon>
    </lineage>
</organism>
<feature type="compositionally biased region" description="Low complexity" evidence="1">
    <location>
        <begin position="147"/>
        <end position="162"/>
    </location>
</feature>